<evidence type="ECO:0000313" key="2">
    <source>
        <dbReference type="EMBL" id="CAH9067370.1"/>
    </source>
</evidence>
<evidence type="ECO:0000313" key="1">
    <source>
        <dbReference type="EMBL" id="CAH9049557.1"/>
    </source>
</evidence>
<dbReference type="EMBL" id="CAMAPC010000001">
    <property type="protein sequence ID" value="CAH9049557.1"/>
    <property type="molecule type" value="Genomic_DNA"/>
</dbReference>
<organism evidence="1 3">
    <name type="scientific">Pseudoalteromonas holothuriae</name>
    <dbReference type="NCBI Taxonomy" id="2963714"/>
    <lineage>
        <taxon>Bacteria</taxon>
        <taxon>Pseudomonadati</taxon>
        <taxon>Pseudomonadota</taxon>
        <taxon>Gammaproteobacteria</taxon>
        <taxon>Alteromonadales</taxon>
        <taxon>Pseudoalteromonadaceae</taxon>
        <taxon>Pseudoalteromonas</taxon>
    </lineage>
</organism>
<keyword evidence="3" id="KW-1185">Reference proteome</keyword>
<protein>
    <submittedName>
        <fullName evidence="1">Uncharacterized protein</fullName>
    </submittedName>
</protein>
<name>A0A9W4VQU2_9GAMM</name>
<reference evidence="1 4" key="1">
    <citation type="submission" date="2022-07" db="EMBL/GenBank/DDBJ databases">
        <authorList>
            <person name="Criscuolo A."/>
        </authorList>
    </citation>
    <scope>NUCLEOTIDE SEQUENCE</scope>
    <source>
        <strain evidence="4">CIP 111951</strain>
        <strain evidence="1">CIP111854</strain>
        <strain evidence="2">CIP111951</strain>
    </source>
</reference>
<accession>A0A9W4VQU2</accession>
<sequence length="163" mass="18590">MQANTTEILEFLQHIKLPMELCKIEQHTFLPGLRLEKGILQIDTQKLLYPGDILHEAGHIAVCEPTERHLLSDNVYQSGRNKDWMHGEEMAAIAWSVAAIEYIGLPLDVVFHPHGYKGQSQSLINAFSNNTGFGFPLLGAWEMLDPQLGYPHMQKWLREVSWV</sequence>
<dbReference type="EMBL" id="CAMAPD010000025">
    <property type="protein sequence ID" value="CAH9067370.1"/>
    <property type="molecule type" value="Genomic_DNA"/>
</dbReference>
<dbReference type="Proteomes" id="UP001152467">
    <property type="component" value="Unassembled WGS sequence"/>
</dbReference>
<dbReference type="AlphaFoldDB" id="A0A9W4VQU2"/>
<comment type="caution">
    <text evidence="1">The sequence shown here is derived from an EMBL/GenBank/DDBJ whole genome shotgun (WGS) entry which is preliminary data.</text>
</comment>
<dbReference type="RefSeq" id="WP_261625579.1">
    <property type="nucleotide sequence ID" value="NZ_CAMAPC010000001.1"/>
</dbReference>
<dbReference type="Proteomes" id="UP001152485">
    <property type="component" value="Unassembled WGS sequence"/>
</dbReference>
<proteinExistence type="predicted"/>
<evidence type="ECO:0000313" key="3">
    <source>
        <dbReference type="Proteomes" id="UP001152467"/>
    </source>
</evidence>
<evidence type="ECO:0000313" key="4">
    <source>
        <dbReference type="Proteomes" id="UP001152485"/>
    </source>
</evidence>
<gene>
    <name evidence="1" type="ORF">PSECIP111854_00199</name>
    <name evidence="2" type="ORF">PSECIP111951_03777</name>
</gene>